<dbReference type="RefSeq" id="XP_029220938.1">
    <property type="nucleotide sequence ID" value="XM_029361973.1"/>
</dbReference>
<dbReference type="Proteomes" id="UP000224006">
    <property type="component" value="Chromosome II"/>
</dbReference>
<gene>
    <name evidence="2" type="ORF">BESB_033870</name>
</gene>
<feature type="region of interest" description="Disordered" evidence="1">
    <location>
        <begin position="152"/>
        <end position="179"/>
    </location>
</feature>
<dbReference type="VEuPathDB" id="ToxoDB:BESB_033870"/>
<evidence type="ECO:0008006" key="4">
    <source>
        <dbReference type="Google" id="ProtNLM"/>
    </source>
</evidence>
<sequence>MLSGECDALVFEKPQGGNYTCEPADKEKGIELTLKAEAPGISFSCGSTPETKLQPSQPANHFYKNEQCQQPTPLEDVCVGTTIDEAKSSSSPKEYTLTVGKGKRKGETLYYSCEPPQAASAQPQPAVEVSQAGKDGDAKNKVRCVVKIIVEPTEEEQSENQQTEPPQGGNGGSGQVTECNAGTLTASASSESPLAFNCEAGMSLLPVVHENVLDGKDGNCTEEVALASLVDGELQTARDTKKEIDVYTLKINKDPEHNKTMCYKCVMSDKASSLPSTRSGVLEKKQCLLKVSVKGTSGAASSANSLLMRCGVLMGSLAGASLYFIF</sequence>
<dbReference type="InterPro" id="IPR036755">
    <property type="entry name" value="SRS_dom_sf"/>
</dbReference>
<protein>
    <recommendedName>
        <fullName evidence="4">SAG-related sequence</fullName>
    </recommendedName>
</protein>
<evidence type="ECO:0000313" key="3">
    <source>
        <dbReference type="Proteomes" id="UP000224006"/>
    </source>
</evidence>
<dbReference type="EMBL" id="NWUJ01000002">
    <property type="protein sequence ID" value="PFH36929.1"/>
    <property type="molecule type" value="Genomic_DNA"/>
</dbReference>
<dbReference type="AlphaFoldDB" id="A0A2A9MG86"/>
<evidence type="ECO:0000313" key="2">
    <source>
        <dbReference type="EMBL" id="PFH36929.1"/>
    </source>
</evidence>
<proteinExistence type="predicted"/>
<dbReference type="Gene3D" id="2.60.40.1320">
    <property type="entry name" value="SRS domain"/>
    <property type="match status" value="2"/>
</dbReference>
<reference evidence="2 3" key="1">
    <citation type="submission" date="2017-09" db="EMBL/GenBank/DDBJ databases">
        <title>Genome sequencing of Besnoitia besnoiti strain Bb-Ger1.</title>
        <authorList>
            <person name="Schares G."/>
            <person name="Venepally P."/>
            <person name="Lorenzi H.A."/>
        </authorList>
    </citation>
    <scope>NUCLEOTIDE SEQUENCE [LARGE SCALE GENOMIC DNA]</scope>
    <source>
        <strain evidence="2 3">Bb-Ger1</strain>
    </source>
</reference>
<dbReference type="GeneID" id="40308368"/>
<name>A0A2A9MG86_BESBE</name>
<dbReference type="OrthoDB" id="10628058at2759"/>
<keyword evidence="3" id="KW-1185">Reference proteome</keyword>
<organism evidence="2 3">
    <name type="scientific">Besnoitia besnoiti</name>
    <name type="common">Apicomplexan protozoan</name>
    <dbReference type="NCBI Taxonomy" id="94643"/>
    <lineage>
        <taxon>Eukaryota</taxon>
        <taxon>Sar</taxon>
        <taxon>Alveolata</taxon>
        <taxon>Apicomplexa</taxon>
        <taxon>Conoidasida</taxon>
        <taxon>Coccidia</taxon>
        <taxon>Eucoccidiorida</taxon>
        <taxon>Eimeriorina</taxon>
        <taxon>Sarcocystidae</taxon>
        <taxon>Besnoitia</taxon>
    </lineage>
</organism>
<evidence type="ECO:0000256" key="1">
    <source>
        <dbReference type="SAM" id="MobiDB-lite"/>
    </source>
</evidence>
<accession>A0A2A9MG86</accession>
<comment type="caution">
    <text evidence="2">The sequence shown here is derived from an EMBL/GenBank/DDBJ whole genome shotgun (WGS) entry which is preliminary data.</text>
</comment>
<dbReference type="SUPFAM" id="SSF74877">
    <property type="entry name" value="Major surface antigen p30, SAG1"/>
    <property type="match status" value="1"/>
</dbReference>
<dbReference type="KEGG" id="bbes:BESB_033870"/>